<dbReference type="CDD" id="cd04590">
    <property type="entry name" value="CBS_pair_CorC_HlyC_assoc"/>
    <property type="match status" value="1"/>
</dbReference>
<evidence type="ECO:0000256" key="6">
    <source>
        <dbReference type="ARBA" id="ARBA00022989"/>
    </source>
</evidence>
<dbReference type="InterPro" id="IPR036318">
    <property type="entry name" value="FAD-bd_PCMH-like_sf"/>
</dbReference>
<evidence type="ECO:0000256" key="1">
    <source>
        <dbReference type="ARBA" id="ARBA00004651"/>
    </source>
</evidence>
<evidence type="ECO:0000256" key="5">
    <source>
        <dbReference type="ARBA" id="ARBA00022737"/>
    </source>
</evidence>
<dbReference type="PANTHER" id="PTHR43099:SF5">
    <property type="entry name" value="HLYC_CORC FAMILY TRANSPORTER"/>
    <property type="match status" value="1"/>
</dbReference>
<dbReference type="KEGG" id="sand:H3309_00870"/>
<evidence type="ECO:0000256" key="3">
    <source>
        <dbReference type="ARBA" id="ARBA00022475"/>
    </source>
</evidence>
<comment type="subcellular location">
    <subcellularLocation>
        <location evidence="1">Cell membrane</location>
        <topology evidence="1">Multi-pass membrane protein</topology>
    </subcellularLocation>
</comment>
<gene>
    <name evidence="14" type="ORF">H3309_00870</name>
</gene>
<dbReference type="RefSeq" id="WP_182296627.1">
    <property type="nucleotide sequence ID" value="NZ_CP059851.1"/>
</dbReference>
<organism evidence="14 15">
    <name type="scientific">Sandaracinobacteroides saxicola</name>
    <dbReference type="NCBI Taxonomy" id="2759707"/>
    <lineage>
        <taxon>Bacteria</taxon>
        <taxon>Pseudomonadati</taxon>
        <taxon>Pseudomonadota</taxon>
        <taxon>Alphaproteobacteria</taxon>
        <taxon>Sphingomonadales</taxon>
        <taxon>Sphingosinicellaceae</taxon>
        <taxon>Sandaracinobacteroides</taxon>
    </lineage>
</organism>
<evidence type="ECO:0000256" key="11">
    <source>
        <dbReference type="SAM" id="Phobius"/>
    </source>
</evidence>
<dbReference type="InterPro" id="IPR000644">
    <property type="entry name" value="CBS_dom"/>
</dbReference>
<dbReference type="InterPro" id="IPR016169">
    <property type="entry name" value="FAD-bd_PCMH_sub2"/>
</dbReference>
<feature type="domain" description="CNNM transmembrane" evidence="13">
    <location>
        <begin position="1"/>
        <end position="203"/>
    </location>
</feature>
<evidence type="ECO:0000256" key="7">
    <source>
        <dbReference type="ARBA" id="ARBA00023122"/>
    </source>
</evidence>
<sequence>MPAFPWTDVAIILALIALNGFFAMAELAIVSARRPRLQAMQRAGRRGAGRALALAADSGRFLSAVQIGITLIGVANGAFSGASLAGPVAARLEGWFGLSASVADDVGFALVIVIVTYVSLIIGELVPKQFALRAPEPLAAAVAPAMDLLTRVTRPFVFLLDQSSQLVFRLLRLKRDADHAVTEEELRSMVTDAESAGVIEESERALISGIMRLADRPVRGVMTPRVEVDWLDASAGEDEVRARLIATPHTRIVVADGNIDTIIGVVQARDALAALLEGRPLDLRALAKAAPAVPDVADATDALTALRDAAVPMALVIDEYGHFEGVVTPADLLAAIAGEFKSDMDDELDPHLVTREDGSLLVSGGMAADELAETLGFELPEERDYQTVAGFVLAELEHIPATGEHFEARGWRFEVIDMDGRKIDKLLVSRVQPDP</sequence>
<accession>A0A7G5IIB2</accession>
<evidence type="ECO:0000259" key="13">
    <source>
        <dbReference type="PROSITE" id="PS51846"/>
    </source>
</evidence>
<evidence type="ECO:0000256" key="10">
    <source>
        <dbReference type="PROSITE-ProRule" id="PRU01193"/>
    </source>
</evidence>
<dbReference type="InterPro" id="IPR046342">
    <property type="entry name" value="CBS_dom_sf"/>
</dbReference>
<evidence type="ECO:0000259" key="12">
    <source>
        <dbReference type="PROSITE" id="PS51371"/>
    </source>
</evidence>
<name>A0A7G5IIB2_9SPHN</name>
<dbReference type="SUPFAM" id="SSF56176">
    <property type="entry name" value="FAD-binding/transporter-associated domain-like"/>
    <property type="match status" value="1"/>
</dbReference>
<keyword evidence="15" id="KW-1185">Reference proteome</keyword>
<dbReference type="InterPro" id="IPR051676">
    <property type="entry name" value="UPF0053_domain"/>
</dbReference>
<dbReference type="SUPFAM" id="SSF54631">
    <property type="entry name" value="CBS-domain pair"/>
    <property type="match status" value="1"/>
</dbReference>
<keyword evidence="6 10" id="KW-1133">Transmembrane helix</keyword>
<keyword evidence="4 10" id="KW-0812">Transmembrane</keyword>
<dbReference type="Pfam" id="PF00571">
    <property type="entry name" value="CBS"/>
    <property type="match status" value="1"/>
</dbReference>
<dbReference type="FunFam" id="3.30.465.10:FF:000023">
    <property type="entry name" value="Magnesium and cobalt transporter"/>
    <property type="match status" value="1"/>
</dbReference>
<dbReference type="Gene3D" id="3.30.465.10">
    <property type="match status" value="1"/>
</dbReference>
<feature type="transmembrane region" description="Helical" evidence="11">
    <location>
        <begin position="6"/>
        <end position="30"/>
    </location>
</feature>
<dbReference type="Pfam" id="PF03471">
    <property type="entry name" value="CorC_HlyC"/>
    <property type="match status" value="1"/>
</dbReference>
<dbReference type="Proteomes" id="UP000515292">
    <property type="component" value="Chromosome"/>
</dbReference>
<dbReference type="EMBL" id="CP059851">
    <property type="protein sequence ID" value="QMW23104.1"/>
    <property type="molecule type" value="Genomic_DNA"/>
</dbReference>
<evidence type="ECO:0000256" key="9">
    <source>
        <dbReference type="PROSITE-ProRule" id="PRU00703"/>
    </source>
</evidence>
<keyword evidence="3" id="KW-1003">Cell membrane</keyword>
<evidence type="ECO:0000256" key="2">
    <source>
        <dbReference type="ARBA" id="ARBA00006446"/>
    </source>
</evidence>
<feature type="domain" description="CBS" evidence="12">
    <location>
        <begin position="222"/>
        <end position="281"/>
    </location>
</feature>
<evidence type="ECO:0000313" key="15">
    <source>
        <dbReference type="Proteomes" id="UP000515292"/>
    </source>
</evidence>
<dbReference type="PROSITE" id="PS51846">
    <property type="entry name" value="CNNM"/>
    <property type="match status" value="1"/>
</dbReference>
<keyword evidence="7 9" id="KW-0129">CBS domain</keyword>
<dbReference type="Gene3D" id="3.10.580.10">
    <property type="entry name" value="CBS-domain"/>
    <property type="match status" value="1"/>
</dbReference>
<feature type="transmembrane region" description="Helical" evidence="11">
    <location>
        <begin position="106"/>
        <end position="126"/>
    </location>
</feature>
<dbReference type="SMART" id="SM01091">
    <property type="entry name" value="CorC_HlyC"/>
    <property type="match status" value="1"/>
</dbReference>
<dbReference type="GO" id="GO:0005886">
    <property type="term" value="C:plasma membrane"/>
    <property type="evidence" value="ECO:0007669"/>
    <property type="project" value="UniProtKB-SubCell"/>
</dbReference>
<protein>
    <submittedName>
        <fullName evidence="14">HlyC/CorC family transporter</fullName>
    </submittedName>
</protein>
<dbReference type="PROSITE" id="PS51371">
    <property type="entry name" value="CBS"/>
    <property type="match status" value="2"/>
</dbReference>
<reference evidence="14 15" key="1">
    <citation type="submission" date="2020-07" db="EMBL/GenBank/DDBJ databases">
        <title>Complete genome sequence for Sandaracinobacter sp. M6.</title>
        <authorList>
            <person name="Tang Y."/>
            <person name="Liu Q."/>
            <person name="Guo Z."/>
            <person name="Lei P."/>
            <person name="Huang B."/>
        </authorList>
    </citation>
    <scope>NUCLEOTIDE SEQUENCE [LARGE SCALE GENOMIC DNA]</scope>
    <source>
        <strain evidence="14 15">M6</strain>
    </source>
</reference>
<dbReference type="PANTHER" id="PTHR43099">
    <property type="entry name" value="UPF0053 PROTEIN YRKA"/>
    <property type="match status" value="1"/>
</dbReference>
<dbReference type="InterPro" id="IPR005170">
    <property type="entry name" value="Transptr-assoc_dom"/>
</dbReference>
<keyword evidence="5" id="KW-0677">Repeat</keyword>
<dbReference type="Pfam" id="PF01595">
    <property type="entry name" value="CNNM"/>
    <property type="match status" value="1"/>
</dbReference>
<dbReference type="InterPro" id="IPR002550">
    <property type="entry name" value="CNNM"/>
</dbReference>
<dbReference type="InterPro" id="IPR044751">
    <property type="entry name" value="Ion_transp-like_CBS"/>
</dbReference>
<feature type="domain" description="CBS" evidence="12">
    <location>
        <begin position="286"/>
        <end position="342"/>
    </location>
</feature>
<comment type="similarity">
    <text evidence="2">Belongs to the UPF0053 family. Hemolysin C subfamily.</text>
</comment>
<dbReference type="GO" id="GO:0050660">
    <property type="term" value="F:flavin adenine dinucleotide binding"/>
    <property type="evidence" value="ECO:0007669"/>
    <property type="project" value="InterPro"/>
</dbReference>
<evidence type="ECO:0000256" key="4">
    <source>
        <dbReference type="ARBA" id="ARBA00022692"/>
    </source>
</evidence>
<keyword evidence="8 10" id="KW-0472">Membrane</keyword>
<proteinExistence type="inferred from homology"/>
<evidence type="ECO:0000256" key="8">
    <source>
        <dbReference type="ARBA" id="ARBA00023136"/>
    </source>
</evidence>
<evidence type="ECO:0000313" key="14">
    <source>
        <dbReference type="EMBL" id="QMW23104.1"/>
    </source>
</evidence>
<dbReference type="AlphaFoldDB" id="A0A7G5IIB2"/>